<comment type="caution">
    <text evidence="1">The sequence shown here is derived from an EMBL/GenBank/DDBJ whole genome shotgun (WGS) entry which is preliminary data.</text>
</comment>
<gene>
    <name evidence="1" type="ORF">E6C27_scaffold75G00200</name>
</gene>
<dbReference type="Proteomes" id="UP000321393">
    <property type="component" value="Unassembled WGS sequence"/>
</dbReference>
<organism evidence="1 2">
    <name type="scientific">Cucumis melo var. makuwa</name>
    <name type="common">Oriental melon</name>
    <dbReference type="NCBI Taxonomy" id="1194695"/>
    <lineage>
        <taxon>Eukaryota</taxon>
        <taxon>Viridiplantae</taxon>
        <taxon>Streptophyta</taxon>
        <taxon>Embryophyta</taxon>
        <taxon>Tracheophyta</taxon>
        <taxon>Spermatophyta</taxon>
        <taxon>Magnoliopsida</taxon>
        <taxon>eudicotyledons</taxon>
        <taxon>Gunneridae</taxon>
        <taxon>Pentapetalae</taxon>
        <taxon>rosids</taxon>
        <taxon>fabids</taxon>
        <taxon>Cucurbitales</taxon>
        <taxon>Cucurbitaceae</taxon>
        <taxon>Benincaseae</taxon>
        <taxon>Cucumis</taxon>
    </lineage>
</organism>
<dbReference type="AlphaFoldDB" id="A0A5A7TI02"/>
<sequence>MGNMSNFPIGFNESDDLYDFNVEEFNTVPSNSSIGNISEYIELVKGGLQQLFVLDFTNLAFTWFVEHRMLILWKDFKGQNHRHFMKFGDLEQARANPPFRLSN</sequence>
<protein>
    <submittedName>
        <fullName evidence="1">CACTA en-spm transposon protein</fullName>
    </submittedName>
</protein>
<name>A0A5A7TI02_CUCMM</name>
<accession>A0A5A7TI02</accession>
<evidence type="ECO:0000313" key="1">
    <source>
        <dbReference type="EMBL" id="KAA0042950.1"/>
    </source>
</evidence>
<proteinExistence type="predicted"/>
<dbReference type="EMBL" id="SSTE01015881">
    <property type="protein sequence ID" value="KAA0042950.1"/>
    <property type="molecule type" value="Genomic_DNA"/>
</dbReference>
<reference evidence="1 2" key="1">
    <citation type="submission" date="2019-08" db="EMBL/GenBank/DDBJ databases">
        <title>Draft genome sequences of two oriental melons (Cucumis melo L. var makuwa).</title>
        <authorList>
            <person name="Kwon S.-Y."/>
        </authorList>
    </citation>
    <scope>NUCLEOTIDE SEQUENCE [LARGE SCALE GENOMIC DNA]</scope>
    <source>
        <strain evidence="2">cv. SW 3</strain>
        <tissue evidence="1">Leaf</tissue>
    </source>
</reference>
<evidence type="ECO:0000313" key="2">
    <source>
        <dbReference type="Proteomes" id="UP000321393"/>
    </source>
</evidence>